<dbReference type="AlphaFoldDB" id="A6IG26"/>
<protein>
    <submittedName>
        <fullName evidence="2">RCG48967</fullName>
    </submittedName>
</protein>
<proteinExistence type="predicted"/>
<dbReference type="EMBL" id="CH473960">
    <property type="protein sequence ID" value="EDM16872.1"/>
    <property type="molecule type" value="Genomic_DNA"/>
</dbReference>
<name>A6IG26_RAT</name>
<feature type="compositionally biased region" description="Polar residues" evidence="1">
    <location>
        <begin position="1"/>
        <end position="14"/>
    </location>
</feature>
<sequence>MRGSRSQDPGSNGLQRRPWAPAPGRLPGLADRSFPHHGPATGCCVFFPSHPKSAQLWIGIVLLQSVADYLGSYLDQAYSTASWHVDHCSILCCCTLREEETASCKNYLQGVERTLVVLASP</sequence>
<gene>
    <name evidence="2" type="ORF">rCG_48967</name>
</gene>
<organism evidence="2 3">
    <name type="scientific">Rattus norvegicus</name>
    <name type="common">Rat</name>
    <dbReference type="NCBI Taxonomy" id="10116"/>
    <lineage>
        <taxon>Eukaryota</taxon>
        <taxon>Metazoa</taxon>
        <taxon>Chordata</taxon>
        <taxon>Craniata</taxon>
        <taxon>Vertebrata</taxon>
        <taxon>Euteleostomi</taxon>
        <taxon>Mammalia</taxon>
        <taxon>Eutheria</taxon>
        <taxon>Euarchontoglires</taxon>
        <taxon>Glires</taxon>
        <taxon>Rodentia</taxon>
        <taxon>Myomorpha</taxon>
        <taxon>Muroidea</taxon>
        <taxon>Muridae</taxon>
        <taxon>Murinae</taxon>
        <taxon>Rattus</taxon>
    </lineage>
</organism>
<accession>A6IG26</accession>
<evidence type="ECO:0000313" key="2">
    <source>
        <dbReference type="EMBL" id="EDM16872.1"/>
    </source>
</evidence>
<evidence type="ECO:0000256" key="1">
    <source>
        <dbReference type="SAM" id="MobiDB-lite"/>
    </source>
</evidence>
<dbReference type="Proteomes" id="UP000234681">
    <property type="component" value="Chromosome 7"/>
</dbReference>
<evidence type="ECO:0000313" key="3">
    <source>
        <dbReference type="Proteomes" id="UP000234681"/>
    </source>
</evidence>
<feature type="region of interest" description="Disordered" evidence="1">
    <location>
        <begin position="1"/>
        <end position="33"/>
    </location>
</feature>
<reference evidence="2 3" key="1">
    <citation type="submission" date="2005-09" db="EMBL/GenBank/DDBJ databases">
        <authorList>
            <person name="Mural R.J."/>
            <person name="Li P.W."/>
            <person name="Adams M.D."/>
            <person name="Amanatides P.G."/>
            <person name="Baden-Tillson H."/>
            <person name="Barnstead M."/>
            <person name="Chin S.H."/>
            <person name="Dew I."/>
            <person name="Evans C.A."/>
            <person name="Ferriera S."/>
            <person name="Flanigan M."/>
            <person name="Fosler C."/>
            <person name="Glodek A."/>
            <person name="Gu Z."/>
            <person name="Holt R.A."/>
            <person name="Jennings D."/>
            <person name="Kraft C.L."/>
            <person name="Lu F."/>
            <person name="Nguyen T."/>
            <person name="Nusskern D.R."/>
            <person name="Pfannkoch C.M."/>
            <person name="Sitter C."/>
            <person name="Sutton G.G."/>
            <person name="Venter J.C."/>
            <person name="Wang Z."/>
            <person name="Woodage T."/>
            <person name="Zheng X.H."/>
            <person name="Zhong F."/>
        </authorList>
    </citation>
    <scope>NUCLEOTIDE SEQUENCE [LARGE SCALE GENOMIC DNA]</scope>
    <source>
        <strain>BN</strain>
        <strain evidence="3">Sprague-Dawley</strain>
    </source>
</reference>